<evidence type="ECO:0000256" key="7">
    <source>
        <dbReference type="ARBA" id="ARBA00023004"/>
    </source>
</evidence>
<dbReference type="GO" id="GO:0016125">
    <property type="term" value="P:sterol metabolic process"/>
    <property type="evidence" value="ECO:0007669"/>
    <property type="project" value="TreeGrafter"/>
</dbReference>
<dbReference type="InterPro" id="IPR036396">
    <property type="entry name" value="Cyt_P450_sf"/>
</dbReference>
<dbReference type="PANTHER" id="PTHR24286:SF349">
    <property type="entry name" value="CYTOCHROME P450 716A1-RELATED"/>
    <property type="match status" value="1"/>
</dbReference>
<comment type="similarity">
    <text evidence="3">Belongs to the cytochrome P450 family.</text>
</comment>
<keyword evidence="4" id="KW-0349">Heme</keyword>
<evidence type="ECO:0000256" key="3">
    <source>
        <dbReference type="ARBA" id="ARBA00010617"/>
    </source>
</evidence>
<dbReference type="Proteomes" id="UP001187471">
    <property type="component" value="Unassembled WGS sequence"/>
</dbReference>
<keyword evidence="7" id="KW-0408">Iron</keyword>
<evidence type="ECO:0000256" key="4">
    <source>
        <dbReference type="ARBA" id="ARBA00022617"/>
    </source>
</evidence>
<evidence type="ECO:0000313" key="11">
    <source>
        <dbReference type="Proteomes" id="UP001187471"/>
    </source>
</evidence>
<evidence type="ECO:0000256" key="9">
    <source>
        <dbReference type="ARBA" id="ARBA00023136"/>
    </source>
</evidence>
<dbReference type="GO" id="GO:0004497">
    <property type="term" value="F:monooxygenase activity"/>
    <property type="evidence" value="ECO:0007669"/>
    <property type="project" value="UniProtKB-KW"/>
</dbReference>
<sequence>MKYSWNVANEALRLIPPGIGAFREVAKSFTYGRFMFPKGMKMHNWITPATNKNPQYHPDPEKFDPTRFDGRGPVPFAFVPFGGGPRIWPGNEYARVAVLVFMHHSGDKVQMGNGDP</sequence>
<dbReference type="Gene3D" id="1.10.630.10">
    <property type="entry name" value="Cytochrome P450"/>
    <property type="match status" value="1"/>
</dbReference>
<dbReference type="InterPro" id="IPR001128">
    <property type="entry name" value="Cyt_P450"/>
</dbReference>
<keyword evidence="6" id="KW-0560">Oxidoreductase</keyword>
<evidence type="ECO:0000313" key="10">
    <source>
        <dbReference type="EMBL" id="KAK2978447.1"/>
    </source>
</evidence>
<comment type="cofactor">
    <cofactor evidence="1">
        <name>heme</name>
        <dbReference type="ChEBI" id="CHEBI:30413"/>
    </cofactor>
</comment>
<evidence type="ECO:0008006" key="12">
    <source>
        <dbReference type="Google" id="ProtNLM"/>
    </source>
</evidence>
<dbReference type="Pfam" id="PF00067">
    <property type="entry name" value="p450"/>
    <property type="match status" value="1"/>
</dbReference>
<organism evidence="10 11">
    <name type="scientific">Escallonia rubra</name>
    <dbReference type="NCBI Taxonomy" id="112253"/>
    <lineage>
        <taxon>Eukaryota</taxon>
        <taxon>Viridiplantae</taxon>
        <taxon>Streptophyta</taxon>
        <taxon>Embryophyta</taxon>
        <taxon>Tracheophyta</taxon>
        <taxon>Spermatophyta</taxon>
        <taxon>Magnoliopsida</taxon>
        <taxon>eudicotyledons</taxon>
        <taxon>Gunneridae</taxon>
        <taxon>Pentapetalae</taxon>
        <taxon>asterids</taxon>
        <taxon>campanulids</taxon>
        <taxon>Escalloniales</taxon>
        <taxon>Escalloniaceae</taxon>
        <taxon>Escallonia</taxon>
    </lineage>
</organism>
<dbReference type="GO" id="GO:0005506">
    <property type="term" value="F:iron ion binding"/>
    <property type="evidence" value="ECO:0007669"/>
    <property type="project" value="InterPro"/>
</dbReference>
<evidence type="ECO:0000256" key="5">
    <source>
        <dbReference type="ARBA" id="ARBA00022723"/>
    </source>
</evidence>
<keyword evidence="9" id="KW-0472">Membrane</keyword>
<accession>A0AA88R067</accession>
<comment type="caution">
    <text evidence="10">The sequence shown here is derived from an EMBL/GenBank/DDBJ whole genome shotgun (WGS) entry which is preliminary data.</text>
</comment>
<keyword evidence="11" id="KW-1185">Reference proteome</keyword>
<dbReference type="PANTHER" id="PTHR24286">
    <property type="entry name" value="CYTOCHROME P450 26"/>
    <property type="match status" value="1"/>
</dbReference>
<evidence type="ECO:0000256" key="6">
    <source>
        <dbReference type="ARBA" id="ARBA00023002"/>
    </source>
</evidence>
<evidence type="ECO:0000256" key="8">
    <source>
        <dbReference type="ARBA" id="ARBA00023033"/>
    </source>
</evidence>
<reference evidence="10" key="1">
    <citation type="submission" date="2022-12" db="EMBL/GenBank/DDBJ databases">
        <title>Draft genome assemblies for two species of Escallonia (Escalloniales).</title>
        <authorList>
            <person name="Chanderbali A."/>
            <person name="Dervinis C."/>
            <person name="Anghel I."/>
            <person name="Soltis D."/>
            <person name="Soltis P."/>
            <person name="Zapata F."/>
        </authorList>
    </citation>
    <scope>NUCLEOTIDE SEQUENCE</scope>
    <source>
        <strain evidence="10">UCBG92.1500</strain>
        <tissue evidence="10">Leaf</tissue>
    </source>
</reference>
<dbReference type="GO" id="GO:0016020">
    <property type="term" value="C:membrane"/>
    <property type="evidence" value="ECO:0007669"/>
    <property type="project" value="UniProtKB-SubCell"/>
</dbReference>
<keyword evidence="5" id="KW-0479">Metal-binding</keyword>
<proteinExistence type="inferred from homology"/>
<dbReference type="EMBL" id="JAVXUO010001872">
    <property type="protein sequence ID" value="KAK2978447.1"/>
    <property type="molecule type" value="Genomic_DNA"/>
</dbReference>
<gene>
    <name evidence="10" type="ORF">RJ640_023606</name>
</gene>
<evidence type="ECO:0000256" key="1">
    <source>
        <dbReference type="ARBA" id="ARBA00001971"/>
    </source>
</evidence>
<dbReference type="AlphaFoldDB" id="A0AA88R067"/>
<comment type="subcellular location">
    <subcellularLocation>
        <location evidence="2">Membrane</location>
    </subcellularLocation>
</comment>
<dbReference type="GO" id="GO:0016705">
    <property type="term" value="F:oxidoreductase activity, acting on paired donors, with incorporation or reduction of molecular oxygen"/>
    <property type="evidence" value="ECO:0007669"/>
    <property type="project" value="InterPro"/>
</dbReference>
<name>A0AA88R067_9ASTE</name>
<dbReference type="SUPFAM" id="SSF48264">
    <property type="entry name" value="Cytochrome P450"/>
    <property type="match status" value="1"/>
</dbReference>
<protein>
    <recommendedName>
        <fullName evidence="12">Cytochrome P450</fullName>
    </recommendedName>
</protein>
<evidence type="ECO:0000256" key="2">
    <source>
        <dbReference type="ARBA" id="ARBA00004370"/>
    </source>
</evidence>
<dbReference type="GO" id="GO:0020037">
    <property type="term" value="F:heme binding"/>
    <property type="evidence" value="ECO:0007669"/>
    <property type="project" value="InterPro"/>
</dbReference>
<keyword evidence="8" id="KW-0503">Monooxygenase</keyword>